<dbReference type="Gene3D" id="3.40.50.300">
    <property type="entry name" value="P-loop containing nucleotide triphosphate hydrolases"/>
    <property type="match status" value="1"/>
</dbReference>
<dbReference type="OrthoDB" id="267323at2759"/>
<dbReference type="Proteomes" id="UP000669133">
    <property type="component" value="Unassembled WGS sequence"/>
</dbReference>
<dbReference type="GO" id="GO:0006000">
    <property type="term" value="P:fructose metabolic process"/>
    <property type="evidence" value="ECO:0007669"/>
    <property type="project" value="InterPro"/>
</dbReference>
<dbReference type="InterPro" id="IPR027417">
    <property type="entry name" value="P-loop_NTPase"/>
</dbReference>
<evidence type="ECO:0000259" key="3">
    <source>
        <dbReference type="Pfam" id="PF01591"/>
    </source>
</evidence>
<dbReference type="GO" id="GO:0005829">
    <property type="term" value="C:cytosol"/>
    <property type="evidence" value="ECO:0007669"/>
    <property type="project" value="TreeGrafter"/>
</dbReference>
<gene>
    <name evidence="4" type="ORF">I9W82_005035</name>
</gene>
<evidence type="ECO:0000313" key="5">
    <source>
        <dbReference type="Proteomes" id="UP000669133"/>
    </source>
</evidence>
<protein>
    <recommendedName>
        <fullName evidence="3">6-phosphofructo-2-kinase domain-containing protein</fullName>
    </recommendedName>
</protein>
<organism evidence="4 5">
    <name type="scientific">Candida metapsilosis</name>
    <dbReference type="NCBI Taxonomy" id="273372"/>
    <lineage>
        <taxon>Eukaryota</taxon>
        <taxon>Fungi</taxon>
        <taxon>Dikarya</taxon>
        <taxon>Ascomycota</taxon>
        <taxon>Saccharomycotina</taxon>
        <taxon>Pichiomycetes</taxon>
        <taxon>Debaryomycetaceae</taxon>
        <taxon>Candida/Lodderomyces clade</taxon>
        <taxon>Candida</taxon>
    </lineage>
</organism>
<dbReference type="PANTHER" id="PTHR10606:SF32">
    <property type="entry name" value="6-PHOSPHOFRUCTO-2-KINASE 1"/>
    <property type="match status" value="1"/>
</dbReference>
<keyword evidence="2" id="KW-0067">ATP-binding</keyword>
<dbReference type="GO" id="GO:0005524">
    <property type="term" value="F:ATP binding"/>
    <property type="evidence" value="ECO:0007669"/>
    <property type="project" value="UniProtKB-KW"/>
</dbReference>
<dbReference type="EMBL" id="JAEOAQ010000007">
    <property type="protein sequence ID" value="KAG5417402.1"/>
    <property type="molecule type" value="Genomic_DNA"/>
</dbReference>
<keyword evidence="1" id="KW-0547">Nucleotide-binding</keyword>
<dbReference type="InterPro" id="IPR003094">
    <property type="entry name" value="6Pfruct_kin"/>
</dbReference>
<keyword evidence="5" id="KW-1185">Reference proteome</keyword>
<sequence>MTSKASNANRVCEHTDNSHDELISSLSSTSINTLFDNESQFHSASCLPGSSTITPVVSNEYLECQRNKTLDKLFHPIIKQQELHQQSRQPSKEHMKVVVLLVGLPASGKSTLCHQIKDYINATTEYKCGVYNAGDVRRKRSITFNDANFFDPSNESAQRDRDLYAAITLNHLLSDLDKVDIGFLDATNTTVERRHKMLQHIRSKNVAVAILEVDSVFADFNIISGKLNNADYVNKDNKMAFRDFKNRLRHYKSVYEPVTWEELDKYGDQVTAYIKCVNGGESFDLIKNKEAEEKEMEETGKESEFWYFKVLQQFIDQYDQSIGIEYRKRAKEFRIDL</sequence>
<evidence type="ECO:0000256" key="2">
    <source>
        <dbReference type="ARBA" id="ARBA00022840"/>
    </source>
</evidence>
<accession>A0A8H7Z8U8</accession>
<evidence type="ECO:0000313" key="4">
    <source>
        <dbReference type="EMBL" id="KAG5417402.1"/>
    </source>
</evidence>
<dbReference type="GO" id="GO:0006003">
    <property type="term" value="P:fructose 2,6-bisphosphate metabolic process"/>
    <property type="evidence" value="ECO:0007669"/>
    <property type="project" value="InterPro"/>
</dbReference>
<dbReference type="InterPro" id="IPR013079">
    <property type="entry name" value="6Phosfructo_kin"/>
</dbReference>
<proteinExistence type="predicted"/>
<dbReference type="RefSeq" id="XP_067546518.1">
    <property type="nucleotide sequence ID" value="XM_067694171.1"/>
</dbReference>
<comment type="caution">
    <text evidence="4">The sequence shown here is derived from an EMBL/GenBank/DDBJ whole genome shotgun (WGS) entry which is preliminary data.</text>
</comment>
<reference evidence="4 5" key="1">
    <citation type="submission" date="2020-12" db="EMBL/GenBank/DDBJ databases">
        <title>Effect of drift, selection, and recombination on the evolution of hybrid genomes in Candida yeast pathogens.</title>
        <authorList>
            <person name="Mixao V."/>
            <person name="Ksiezopolska E."/>
            <person name="Saus E."/>
            <person name="Boekhout T."/>
            <person name="Gacser A."/>
            <person name="Gabaldon T."/>
        </authorList>
    </citation>
    <scope>NUCLEOTIDE SEQUENCE [LARGE SCALE GENOMIC DNA]</scope>
    <source>
        <strain evidence="4 5">BP57</strain>
    </source>
</reference>
<dbReference type="GO" id="GO:0003873">
    <property type="term" value="F:6-phosphofructo-2-kinase activity"/>
    <property type="evidence" value="ECO:0007669"/>
    <property type="project" value="InterPro"/>
</dbReference>
<name>A0A8H7Z8U8_9ASCO</name>
<dbReference type="SUPFAM" id="SSF52540">
    <property type="entry name" value="P-loop containing nucleoside triphosphate hydrolases"/>
    <property type="match status" value="1"/>
</dbReference>
<feature type="domain" description="6-phosphofructo-2-kinase" evidence="3">
    <location>
        <begin position="86"/>
        <end position="283"/>
    </location>
</feature>
<dbReference type="PANTHER" id="PTHR10606">
    <property type="entry name" value="6-PHOSPHOFRUCTO-2-KINASE/FRUCTOSE-2,6-BISPHOSPHATASE"/>
    <property type="match status" value="1"/>
</dbReference>
<dbReference type="Pfam" id="PF01591">
    <property type="entry name" value="6PF2K"/>
    <property type="match status" value="1"/>
</dbReference>
<dbReference type="AlphaFoldDB" id="A0A8H7Z8U8"/>
<evidence type="ECO:0000256" key="1">
    <source>
        <dbReference type="ARBA" id="ARBA00022741"/>
    </source>
</evidence>
<dbReference type="GeneID" id="93653664"/>